<keyword evidence="1" id="KW-0175">Coiled coil</keyword>
<dbReference type="SUPFAM" id="SSF52540">
    <property type="entry name" value="P-loop containing nucleoside triphosphate hydrolases"/>
    <property type="match status" value="1"/>
</dbReference>
<dbReference type="Pfam" id="PF13304">
    <property type="entry name" value="AAA_21"/>
    <property type="match status" value="1"/>
</dbReference>
<dbReference type="GO" id="GO:0016887">
    <property type="term" value="F:ATP hydrolysis activity"/>
    <property type="evidence" value="ECO:0007669"/>
    <property type="project" value="InterPro"/>
</dbReference>
<evidence type="ECO:0000256" key="1">
    <source>
        <dbReference type="SAM" id="Coils"/>
    </source>
</evidence>
<dbReference type="AlphaFoldDB" id="A0A1S7LK13"/>
<dbReference type="Gene3D" id="3.40.50.300">
    <property type="entry name" value="P-loop containing nucleotide triphosphate hydrolases"/>
    <property type="match status" value="1"/>
</dbReference>
<dbReference type="InterPro" id="IPR051396">
    <property type="entry name" value="Bact_Antivir_Def_Nuclease"/>
</dbReference>
<dbReference type="InterPro" id="IPR027417">
    <property type="entry name" value="P-loop_NTPase"/>
</dbReference>
<sequence length="333" mass="38450">MREIKDRGKRTTSIDAKAIKTEAKSLYQRSENEPVSFPVLCYYGTGRLWLEKRERQKSVDTWKPTSRFTGYAECLDYSQDRKRFLKWFKTNELATIQQGRTFKLFEAVRHAVTSMLPHAKRVYWDISTDELSILFEDGLDYPFAKLSDGYRNVLTMVADLAFRAALLNPHLGEQVIQEIEGTVLIDEIDLHLHPHWQRDIISSLLKTFPRIQFVATTHSPFIIQSIHPSNAVRLINLDDPSGMIQGEMSIEDVAEEIQGVDMPSRSHRYQEMIKSAEAYYALLEQGVNNISEEREALKQQLERLEEPFSENPAYVAFLKMKRVAAGFGEDKPE</sequence>
<name>A0A1S7LK13_MAGMO</name>
<feature type="domain" description="ATPase AAA-type core" evidence="2">
    <location>
        <begin position="81"/>
        <end position="223"/>
    </location>
</feature>
<dbReference type="PANTHER" id="PTHR43581:SF2">
    <property type="entry name" value="EXCINUCLEASE ATPASE SUBUNIT"/>
    <property type="match status" value="1"/>
</dbReference>
<accession>A0A1S7LK13</accession>
<dbReference type="PANTHER" id="PTHR43581">
    <property type="entry name" value="ATP/GTP PHOSPHATASE"/>
    <property type="match status" value="1"/>
</dbReference>
<evidence type="ECO:0000259" key="2">
    <source>
        <dbReference type="Pfam" id="PF13304"/>
    </source>
</evidence>
<proteinExistence type="predicted"/>
<feature type="coiled-coil region" evidence="1">
    <location>
        <begin position="280"/>
        <end position="307"/>
    </location>
</feature>
<evidence type="ECO:0000313" key="3">
    <source>
        <dbReference type="EMBL" id="CRH07180.1"/>
    </source>
</evidence>
<reference evidence="3" key="1">
    <citation type="submission" date="2015-04" db="EMBL/GenBank/DDBJ databases">
        <authorList>
            <person name="Syromyatnikov M.Y."/>
            <person name="Popov V.N."/>
        </authorList>
    </citation>
    <scope>NUCLEOTIDE SEQUENCE</scope>
    <source>
        <strain evidence="3">MO-1</strain>
    </source>
</reference>
<dbReference type="InterPro" id="IPR003959">
    <property type="entry name" value="ATPase_AAA_core"/>
</dbReference>
<organism evidence="3">
    <name type="scientific">Magnetococcus massalia (strain MO-1)</name>
    <dbReference type="NCBI Taxonomy" id="451514"/>
    <lineage>
        <taxon>Bacteria</taxon>
        <taxon>Pseudomonadati</taxon>
        <taxon>Pseudomonadota</taxon>
        <taxon>Magnetococcia</taxon>
        <taxon>Magnetococcales</taxon>
        <taxon>Magnetococcaceae</taxon>
        <taxon>Magnetococcus</taxon>
    </lineage>
</organism>
<dbReference type="EMBL" id="LO017727">
    <property type="protein sequence ID" value="CRH07180.1"/>
    <property type="molecule type" value="Genomic_DNA"/>
</dbReference>
<protein>
    <recommendedName>
        <fullName evidence="2">ATPase AAA-type core domain-containing protein</fullName>
    </recommendedName>
</protein>
<gene>
    <name evidence="3" type="ORF">MAGMO_3034</name>
</gene>
<dbReference type="GO" id="GO:0005524">
    <property type="term" value="F:ATP binding"/>
    <property type="evidence" value="ECO:0007669"/>
    <property type="project" value="InterPro"/>
</dbReference>